<proteinExistence type="predicted"/>
<dbReference type="EMBL" id="VXIT01000005">
    <property type="protein sequence ID" value="KAA6412683.1"/>
    <property type="molecule type" value="Genomic_DNA"/>
</dbReference>
<comment type="caution">
    <text evidence="6">The sequence shown here is derived from an EMBL/GenBank/DDBJ whole genome shotgun (WGS) entry which is preliminary data.</text>
</comment>
<dbReference type="InterPro" id="IPR002110">
    <property type="entry name" value="Ankyrin_rpt"/>
</dbReference>
<evidence type="ECO:0000256" key="1">
    <source>
        <dbReference type="ARBA" id="ARBA00022737"/>
    </source>
</evidence>
<gene>
    <name evidence="6" type="ORF">FRX48_03675</name>
</gene>
<feature type="repeat" description="ANK" evidence="3">
    <location>
        <begin position="50"/>
        <end position="82"/>
    </location>
</feature>
<dbReference type="InterPro" id="IPR036770">
    <property type="entry name" value="Ankyrin_rpt-contain_sf"/>
</dbReference>
<dbReference type="Pfam" id="PF13637">
    <property type="entry name" value="Ank_4"/>
    <property type="match status" value="1"/>
</dbReference>
<dbReference type="PROSITE" id="PS50088">
    <property type="entry name" value="ANK_REPEAT"/>
    <property type="match status" value="2"/>
</dbReference>
<evidence type="ECO:0000256" key="2">
    <source>
        <dbReference type="ARBA" id="ARBA00023043"/>
    </source>
</evidence>
<feature type="domain" description="F-box" evidence="5">
    <location>
        <begin position="1"/>
        <end position="47"/>
    </location>
</feature>
<dbReference type="Proteomes" id="UP000324767">
    <property type="component" value="Unassembled WGS sequence"/>
</dbReference>
<evidence type="ECO:0000259" key="5">
    <source>
        <dbReference type="PROSITE" id="PS50181"/>
    </source>
</evidence>
<feature type="compositionally biased region" description="Basic and acidic residues" evidence="4">
    <location>
        <begin position="454"/>
        <end position="464"/>
    </location>
</feature>
<dbReference type="SUPFAM" id="SSF48403">
    <property type="entry name" value="Ankyrin repeat"/>
    <property type="match status" value="1"/>
</dbReference>
<evidence type="ECO:0000256" key="4">
    <source>
        <dbReference type="SAM" id="MobiDB-lite"/>
    </source>
</evidence>
<accession>A0A5M8PVG9</accession>
<feature type="region of interest" description="Disordered" evidence="4">
    <location>
        <begin position="446"/>
        <end position="478"/>
    </location>
</feature>
<evidence type="ECO:0000313" key="6">
    <source>
        <dbReference type="EMBL" id="KAA6412683.1"/>
    </source>
</evidence>
<dbReference type="PANTHER" id="PTHR24198:SF65">
    <property type="entry name" value="RECEPTOR-INTERACTING SERINE_THREONINE-PROTEIN KINASE 4"/>
    <property type="match status" value="1"/>
</dbReference>
<dbReference type="OrthoDB" id="341259at2759"/>
<dbReference type="Pfam" id="PF00023">
    <property type="entry name" value="Ank"/>
    <property type="match status" value="1"/>
</dbReference>
<dbReference type="SMART" id="SM00248">
    <property type="entry name" value="ANK"/>
    <property type="match status" value="5"/>
</dbReference>
<feature type="repeat" description="ANK" evidence="3">
    <location>
        <begin position="93"/>
        <end position="125"/>
    </location>
</feature>
<dbReference type="PROSITE" id="PS50181">
    <property type="entry name" value="FBOX"/>
    <property type="match status" value="1"/>
</dbReference>
<dbReference type="PANTHER" id="PTHR24198">
    <property type="entry name" value="ANKYRIN REPEAT AND PROTEIN KINASE DOMAIN-CONTAINING PROTEIN"/>
    <property type="match status" value="1"/>
</dbReference>
<sequence length="478" mass="53443">MAFFSLPNEIIIEIVEHLDKEQDIDYFNRVSRRFYNLFDDYLYCYNIRNRRCSALFWAAEHGRESTARKLLRLGADVNAKVEKAGSNGNGPNADSTPLHLAAWKGHLPMVKLLLEFGADPEASVREGMTPLFFALFAKHEKVALTISRHISNLQNCLVDSTKRLTPLPVSCGRGLRSCTRYFLNEGADVDAVDASAMTPLHHALLLYYTTMFNNLTLARINVGGGASNPGPDEVFETVKVLLEFRANQNLERRPQSMIENPMTARECGLHHPYGRVRALFSDCAGDSFENTSKYKPHSLQIGRTWMLPSLSEMSGTEPDGPSLKSLVNTERFFNSDHSMRTSDGDQGEPENLDLSSFPFLNLANQPYMSSLRTHVSDGPWSPSNLDSLIAGFSVVNKPDTPVNAERSTDVNPFPQLNSHISKDSLETEASKMWAGFGKPKGHLMAKQVFSSSTSREKSLPDTKHTKVRGKNRWQSLQL</sequence>
<dbReference type="AlphaFoldDB" id="A0A5M8PVG9"/>
<keyword evidence="1" id="KW-0677">Repeat</keyword>
<name>A0A5M8PVG9_9LECA</name>
<evidence type="ECO:0000256" key="3">
    <source>
        <dbReference type="PROSITE-ProRule" id="PRU00023"/>
    </source>
</evidence>
<evidence type="ECO:0000313" key="7">
    <source>
        <dbReference type="Proteomes" id="UP000324767"/>
    </source>
</evidence>
<dbReference type="GO" id="GO:0005737">
    <property type="term" value="C:cytoplasm"/>
    <property type="evidence" value="ECO:0007669"/>
    <property type="project" value="TreeGrafter"/>
</dbReference>
<reference evidence="6 7" key="1">
    <citation type="submission" date="2019-09" db="EMBL/GenBank/DDBJ databases">
        <title>The hologenome of the rock-dwelling lichen Lasallia pustulata.</title>
        <authorList>
            <person name="Greshake Tzovaras B."/>
            <person name="Segers F."/>
            <person name="Bicker A."/>
            <person name="Dal Grande F."/>
            <person name="Otte J."/>
            <person name="Hankeln T."/>
            <person name="Schmitt I."/>
            <person name="Ebersberger I."/>
        </authorList>
    </citation>
    <scope>NUCLEOTIDE SEQUENCE [LARGE SCALE GENOMIC DNA]</scope>
    <source>
        <strain evidence="6">A1-1</strain>
    </source>
</reference>
<dbReference type="InterPro" id="IPR036047">
    <property type="entry name" value="F-box-like_dom_sf"/>
</dbReference>
<dbReference type="InterPro" id="IPR001810">
    <property type="entry name" value="F-box_dom"/>
</dbReference>
<dbReference type="PROSITE" id="PS50297">
    <property type="entry name" value="ANK_REP_REGION"/>
    <property type="match status" value="1"/>
</dbReference>
<organism evidence="6 7">
    <name type="scientific">Lasallia pustulata</name>
    <dbReference type="NCBI Taxonomy" id="136370"/>
    <lineage>
        <taxon>Eukaryota</taxon>
        <taxon>Fungi</taxon>
        <taxon>Dikarya</taxon>
        <taxon>Ascomycota</taxon>
        <taxon>Pezizomycotina</taxon>
        <taxon>Lecanoromycetes</taxon>
        <taxon>OSLEUM clade</taxon>
        <taxon>Umbilicariomycetidae</taxon>
        <taxon>Umbilicariales</taxon>
        <taxon>Umbilicariaceae</taxon>
        <taxon>Lasallia</taxon>
    </lineage>
</organism>
<dbReference type="Gene3D" id="1.25.40.20">
    <property type="entry name" value="Ankyrin repeat-containing domain"/>
    <property type="match status" value="2"/>
</dbReference>
<keyword evidence="2 3" id="KW-0040">ANK repeat</keyword>
<dbReference type="SUPFAM" id="SSF81383">
    <property type="entry name" value="F-box domain"/>
    <property type="match status" value="1"/>
</dbReference>
<protein>
    <recommendedName>
        <fullName evidence="5">F-box domain-containing protein</fullName>
    </recommendedName>
</protein>